<dbReference type="GO" id="GO:0003676">
    <property type="term" value="F:nucleic acid binding"/>
    <property type="evidence" value="ECO:0007669"/>
    <property type="project" value="InterPro"/>
</dbReference>
<feature type="domain" description="DDE-1" evidence="1">
    <location>
        <begin position="2"/>
        <end position="103"/>
    </location>
</feature>
<accession>A0AAV2Q9F3</accession>
<evidence type="ECO:0000313" key="2">
    <source>
        <dbReference type="EMBL" id="CAL4072727.1"/>
    </source>
</evidence>
<evidence type="ECO:0000259" key="1">
    <source>
        <dbReference type="Pfam" id="PF03184"/>
    </source>
</evidence>
<dbReference type="InterPro" id="IPR004875">
    <property type="entry name" value="DDE_SF_endonuclease_dom"/>
</dbReference>
<dbReference type="EMBL" id="CAXKWB010004207">
    <property type="protein sequence ID" value="CAL4072727.1"/>
    <property type="molecule type" value="Genomic_DNA"/>
</dbReference>
<proteinExistence type="predicted"/>
<evidence type="ECO:0000313" key="3">
    <source>
        <dbReference type="Proteomes" id="UP001497623"/>
    </source>
</evidence>
<gene>
    <name evidence="2" type="ORF">MNOR_LOCUS8905</name>
</gene>
<organism evidence="2 3">
    <name type="scientific">Meganyctiphanes norvegica</name>
    <name type="common">Northern krill</name>
    <name type="synonym">Thysanopoda norvegica</name>
    <dbReference type="NCBI Taxonomy" id="48144"/>
    <lineage>
        <taxon>Eukaryota</taxon>
        <taxon>Metazoa</taxon>
        <taxon>Ecdysozoa</taxon>
        <taxon>Arthropoda</taxon>
        <taxon>Crustacea</taxon>
        <taxon>Multicrustacea</taxon>
        <taxon>Malacostraca</taxon>
        <taxon>Eumalacostraca</taxon>
        <taxon>Eucarida</taxon>
        <taxon>Euphausiacea</taxon>
        <taxon>Euphausiidae</taxon>
        <taxon>Meganyctiphanes</taxon>
    </lineage>
</organism>
<dbReference type="Pfam" id="PF03184">
    <property type="entry name" value="DDE_1"/>
    <property type="match status" value="1"/>
</dbReference>
<dbReference type="AlphaFoldDB" id="A0AAV2Q9F3"/>
<dbReference type="Proteomes" id="UP001497623">
    <property type="component" value="Unassembled WGS sequence"/>
</dbReference>
<protein>
    <recommendedName>
        <fullName evidence="1">DDE-1 domain-containing protein</fullName>
    </recommendedName>
</protein>
<comment type="caution">
    <text evidence="2">The sequence shown here is derived from an EMBL/GenBank/DDBJ whole genome shotgun (WGS) entry which is preliminary data.</text>
</comment>
<sequence length="125" mass="14354">MDNCTSHPKMNEDLDHRIMVLFLPPNTTSLLQLMDQGVIVKSKIIYHKMLYAKLIEHVDSTPFDQQGEHPVVEFDKNLNILEVTFLLDKDWNQVSTTTIQRTWNKLLDTKLLAEAIAADVALTMC</sequence>
<keyword evidence="3" id="KW-1185">Reference proteome</keyword>
<name>A0AAV2Q9F3_MEGNR</name>
<reference evidence="2 3" key="1">
    <citation type="submission" date="2024-05" db="EMBL/GenBank/DDBJ databases">
        <authorList>
            <person name="Wallberg A."/>
        </authorList>
    </citation>
    <scope>NUCLEOTIDE SEQUENCE [LARGE SCALE GENOMIC DNA]</scope>
</reference>